<dbReference type="Pfam" id="PF13927">
    <property type="entry name" value="Ig_3"/>
    <property type="match status" value="1"/>
</dbReference>
<evidence type="ECO:0000313" key="11">
    <source>
        <dbReference type="Proteomes" id="UP000265020"/>
    </source>
</evidence>
<protein>
    <submittedName>
        <fullName evidence="10">Interleukin-1 receptor type 2-like</fullName>
    </submittedName>
</protein>
<feature type="transmembrane region" description="Helical" evidence="7">
    <location>
        <begin position="351"/>
        <end position="376"/>
    </location>
</feature>
<reference evidence="10" key="2">
    <citation type="submission" date="2025-09" db="UniProtKB">
        <authorList>
            <consortium name="Ensembl"/>
        </authorList>
    </citation>
    <scope>IDENTIFICATION</scope>
</reference>
<evidence type="ECO:0000256" key="4">
    <source>
        <dbReference type="ARBA" id="ARBA00023157"/>
    </source>
</evidence>
<dbReference type="PRINTS" id="PR01536">
    <property type="entry name" value="INTRLKN1R12F"/>
</dbReference>
<evidence type="ECO:0000256" key="6">
    <source>
        <dbReference type="ARBA" id="ARBA00023319"/>
    </source>
</evidence>
<dbReference type="InterPro" id="IPR003598">
    <property type="entry name" value="Ig_sub2"/>
</dbReference>
<feature type="signal peptide" evidence="8">
    <location>
        <begin position="1"/>
        <end position="18"/>
    </location>
</feature>
<keyword evidence="7" id="KW-1133">Transmembrane helix</keyword>
<evidence type="ECO:0000256" key="2">
    <source>
        <dbReference type="ARBA" id="ARBA00022729"/>
    </source>
</evidence>
<sequence length="397" mass="44744">MLCLAFMFAMVCATGVHGARLLPPLPMKDGCYQASPELEVFRVEGEAVILQFPIFMRGLQLRKIAPPLEKYLISRNNGSDQLRYQSDGRVQQQGKELWFLPAQPSDSGEYTCTYRNETYCVTGSITLHVYESSSVDIEKLSYPWPALVGEDVEFNCPSLESFNQTGRPIQWYKDSNPTPLQPGRATLMIPAVKRSHAGVYTCQLTALIHNQQYKVSRAFLLHVKGWCCAISFLIIKPPVIISPRNGTIFEGPHGSSLELFCQVLTECPLADSTVVTWLVNSQSVESSYLERRALQGGRRVTRVSEMCQIEQRLIIAVITEEDEQTELKCVTQNTSGRQEVVAILHLEDTTFTWLVVAVVTVICFLMMVSAFLYILFKPKTKKKMDYILARQSSTFSV</sequence>
<dbReference type="SMART" id="SM00409">
    <property type="entry name" value="IG"/>
    <property type="match status" value="3"/>
</dbReference>
<dbReference type="Proteomes" id="UP000265020">
    <property type="component" value="Unassembled WGS sequence"/>
</dbReference>
<dbReference type="STRING" id="28743.ENSCVAP00000027708"/>
<keyword evidence="3" id="KW-0677">Repeat</keyword>
<reference evidence="10" key="1">
    <citation type="submission" date="2025-08" db="UniProtKB">
        <authorList>
            <consortium name="Ensembl"/>
        </authorList>
    </citation>
    <scope>IDENTIFICATION</scope>
</reference>
<comment type="similarity">
    <text evidence="1">Belongs to the interleukin-1 receptor family.</text>
</comment>
<dbReference type="GeneTree" id="ENSGT01090000259985"/>
<dbReference type="Ensembl" id="ENSCVAT00000019018.1">
    <property type="protein sequence ID" value="ENSCVAP00000027708.1"/>
    <property type="gene ID" value="ENSCVAG00000014284.1"/>
</dbReference>
<dbReference type="AlphaFoldDB" id="A0A3Q2E609"/>
<dbReference type="Gene3D" id="2.60.40.10">
    <property type="entry name" value="Immunoglobulins"/>
    <property type="match status" value="3"/>
</dbReference>
<organism evidence="10 11">
    <name type="scientific">Cyprinodon variegatus</name>
    <name type="common">Sheepshead minnow</name>
    <dbReference type="NCBI Taxonomy" id="28743"/>
    <lineage>
        <taxon>Eukaryota</taxon>
        <taxon>Metazoa</taxon>
        <taxon>Chordata</taxon>
        <taxon>Craniata</taxon>
        <taxon>Vertebrata</taxon>
        <taxon>Euteleostomi</taxon>
        <taxon>Actinopterygii</taxon>
        <taxon>Neopterygii</taxon>
        <taxon>Teleostei</taxon>
        <taxon>Neoteleostei</taxon>
        <taxon>Acanthomorphata</taxon>
        <taxon>Ovalentaria</taxon>
        <taxon>Atherinomorphae</taxon>
        <taxon>Cyprinodontiformes</taxon>
        <taxon>Cyprinodontidae</taxon>
        <taxon>Cyprinodon</taxon>
    </lineage>
</organism>
<evidence type="ECO:0000256" key="5">
    <source>
        <dbReference type="ARBA" id="ARBA00023180"/>
    </source>
</evidence>
<dbReference type="InterPro" id="IPR003599">
    <property type="entry name" value="Ig_sub"/>
</dbReference>
<dbReference type="InterPro" id="IPR007110">
    <property type="entry name" value="Ig-like_dom"/>
</dbReference>
<evidence type="ECO:0000256" key="3">
    <source>
        <dbReference type="ARBA" id="ARBA00022737"/>
    </source>
</evidence>
<dbReference type="InterPro" id="IPR013783">
    <property type="entry name" value="Ig-like_fold"/>
</dbReference>
<keyword evidence="11" id="KW-1185">Reference proteome</keyword>
<evidence type="ECO:0000256" key="1">
    <source>
        <dbReference type="ARBA" id="ARBA00009752"/>
    </source>
</evidence>
<feature type="domain" description="Ig-like" evidence="9">
    <location>
        <begin position="237"/>
        <end position="342"/>
    </location>
</feature>
<dbReference type="GO" id="GO:0004908">
    <property type="term" value="F:interleukin-1 receptor activity"/>
    <property type="evidence" value="ECO:0007669"/>
    <property type="project" value="InterPro"/>
</dbReference>
<feature type="chain" id="PRO_5018685710" evidence="8">
    <location>
        <begin position="19"/>
        <end position="397"/>
    </location>
</feature>
<dbReference type="InterPro" id="IPR015621">
    <property type="entry name" value="IL-1_rcpt_fam"/>
</dbReference>
<dbReference type="InterPro" id="IPR036179">
    <property type="entry name" value="Ig-like_dom_sf"/>
</dbReference>
<name>A0A3Q2E609_CYPVA</name>
<dbReference type="PANTHER" id="PTHR11890:SF18">
    <property type="entry name" value="LYMPHOCYTE ACTIVATION GENE 3 PROTEIN"/>
    <property type="match status" value="1"/>
</dbReference>
<evidence type="ECO:0000259" key="9">
    <source>
        <dbReference type="PROSITE" id="PS50835"/>
    </source>
</evidence>
<dbReference type="SUPFAM" id="SSF48726">
    <property type="entry name" value="Immunoglobulin"/>
    <property type="match status" value="3"/>
</dbReference>
<keyword evidence="7" id="KW-0812">Transmembrane</keyword>
<dbReference type="SMART" id="SM00408">
    <property type="entry name" value="IGc2"/>
    <property type="match status" value="2"/>
</dbReference>
<proteinExistence type="inferred from homology"/>
<evidence type="ECO:0000313" key="10">
    <source>
        <dbReference type="Ensembl" id="ENSCVAP00000027708.1"/>
    </source>
</evidence>
<dbReference type="PROSITE" id="PS50835">
    <property type="entry name" value="IG_LIKE"/>
    <property type="match status" value="2"/>
</dbReference>
<evidence type="ECO:0000256" key="8">
    <source>
        <dbReference type="SAM" id="SignalP"/>
    </source>
</evidence>
<dbReference type="OMA" id="LLWWTAN"/>
<accession>A0A3Q2E609</accession>
<dbReference type="PANTHER" id="PTHR11890">
    <property type="entry name" value="INTERLEUKIN-1 RECEPTOR FAMILY MEMBER"/>
    <property type="match status" value="1"/>
</dbReference>
<keyword evidence="7" id="KW-0472">Membrane</keyword>
<evidence type="ECO:0000256" key="7">
    <source>
        <dbReference type="SAM" id="Phobius"/>
    </source>
</evidence>
<keyword evidence="4" id="KW-1015">Disulfide bond</keyword>
<feature type="domain" description="Ig-like" evidence="9">
    <location>
        <begin position="149"/>
        <end position="216"/>
    </location>
</feature>
<dbReference type="InterPro" id="IPR004074">
    <property type="entry name" value="IL-1_rcpt_I/II-typ"/>
</dbReference>
<keyword evidence="2 8" id="KW-0732">Signal</keyword>
<keyword evidence="6" id="KW-0393">Immunoglobulin domain</keyword>
<keyword evidence="5" id="KW-0325">Glycoprotein</keyword>